<dbReference type="GO" id="GO:0043714">
    <property type="term" value="F:(R)-citramalate synthase activity"/>
    <property type="evidence" value="ECO:0007669"/>
    <property type="project" value="UniProtKB-UniRule"/>
</dbReference>
<dbReference type="GO" id="GO:0003852">
    <property type="term" value="F:2-isopropylmalate synthase activity"/>
    <property type="evidence" value="ECO:0007669"/>
    <property type="project" value="InterPro"/>
</dbReference>
<evidence type="ECO:0000259" key="9">
    <source>
        <dbReference type="PROSITE" id="PS50991"/>
    </source>
</evidence>
<dbReference type="EMBL" id="BJXN01000006">
    <property type="protein sequence ID" value="GEM89682.1"/>
    <property type="molecule type" value="Genomic_DNA"/>
</dbReference>
<dbReference type="AlphaFoldDB" id="A0A511RL59"/>
<evidence type="ECO:0000256" key="2">
    <source>
        <dbReference type="ARBA" id="ARBA00006154"/>
    </source>
</evidence>
<feature type="domain" description="Pyruvate carboxyltransferase" evidence="9">
    <location>
        <begin position="4"/>
        <end position="266"/>
    </location>
</feature>
<dbReference type="PANTHER" id="PTHR43538:SF1">
    <property type="entry name" value="(R)-CITRAMALATE SYNTHASE"/>
    <property type="match status" value="1"/>
</dbReference>
<evidence type="ECO:0000256" key="1">
    <source>
        <dbReference type="ARBA" id="ARBA00004743"/>
    </source>
</evidence>
<dbReference type="SMART" id="SM00917">
    <property type="entry name" value="LeuA_dimer"/>
    <property type="match status" value="1"/>
</dbReference>
<sequence length="538" mass="59219">MGRVTILDTLLRDGALSEGVSFTPEDKIEILQLLDRLEIPYLEAGWPYQWPEDLEVFERARDLDLKGRLVAFGSTRRPETDPDRDPNLRALLKADTGTVHIYGKAWSLHVEKVLRTTLEENLAMVRETVAYLKELGKEVIFTAEHFYDGCRHDRGYSLEVAAAAVEGGADILVLGDSVGASLMHEVAKGIRSVKEAHPDVTVGFHGHNDMGLAVANAIAAVEAGAEHVQGTIGGYGARTGMTDLSTLIPILKLKMGIDVVSDEALANLTPVTRAIVNKIGVGDLDYHPFVGYKVFAHRTHSHIAAVLSDPETYEPIPPEAVGNERRLLLPGIARASYLESLAQRLGVDLSGDSAANQRIREELLRLEEAGYTYEDAEASLELVLGKLTGRFHPAMTVERLRLFEVIRGKHQPVVEASLRIQLGSHDEYVAAEGTGPVTTLFEVLLGALREVRSELGPLEDYVCGIRLAAVRVRTFYPRGKQELRARVTVTFTDGERNWSTIGISRDLIQATWQALFDGIEYGLYTKAEAEGIEPPLFK</sequence>
<keyword evidence="3" id="KW-0028">Amino-acid biosynthesis</keyword>
<dbReference type="PROSITE" id="PS50991">
    <property type="entry name" value="PYR_CT"/>
    <property type="match status" value="1"/>
</dbReference>
<dbReference type="Pfam" id="PF08502">
    <property type="entry name" value="LeuA_dimer"/>
    <property type="match status" value="1"/>
</dbReference>
<protein>
    <recommendedName>
        <fullName evidence="8">Citramalate synthase</fullName>
        <ecNumber evidence="8">2.3.3.21</ecNumber>
    </recommendedName>
</protein>
<dbReference type="InterPro" id="IPR036230">
    <property type="entry name" value="LeuA_allosteric_dom_sf"/>
</dbReference>
<gene>
    <name evidence="10" type="ORF">ODE01S_11160</name>
</gene>
<dbReference type="InterPro" id="IPR013709">
    <property type="entry name" value="2-isopropylmalate_synth_dimer"/>
</dbReference>
<dbReference type="Pfam" id="PF00682">
    <property type="entry name" value="HMGL-like"/>
    <property type="match status" value="1"/>
</dbReference>
<evidence type="ECO:0000256" key="6">
    <source>
        <dbReference type="ARBA" id="ARBA00023304"/>
    </source>
</evidence>
<dbReference type="Proteomes" id="UP000321827">
    <property type="component" value="Unassembled WGS sequence"/>
</dbReference>
<comment type="catalytic activity">
    <reaction evidence="7">
        <text>pyruvate + acetyl-CoA + H2O = (3R)-citramalate + CoA + H(+)</text>
        <dbReference type="Rhea" id="RHEA:19045"/>
        <dbReference type="ChEBI" id="CHEBI:15361"/>
        <dbReference type="ChEBI" id="CHEBI:15377"/>
        <dbReference type="ChEBI" id="CHEBI:15378"/>
        <dbReference type="ChEBI" id="CHEBI:30934"/>
        <dbReference type="ChEBI" id="CHEBI:57287"/>
        <dbReference type="ChEBI" id="CHEBI:57288"/>
        <dbReference type="EC" id="2.3.3.21"/>
    </reaction>
</comment>
<dbReference type="GO" id="GO:0009097">
    <property type="term" value="P:isoleucine biosynthetic process"/>
    <property type="evidence" value="ECO:0007669"/>
    <property type="project" value="UniProtKB-UniRule"/>
</dbReference>
<accession>A0A511RL59</accession>
<proteinExistence type="inferred from homology"/>
<evidence type="ECO:0000256" key="7">
    <source>
        <dbReference type="ARBA" id="ARBA00048263"/>
    </source>
</evidence>
<comment type="caution">
    <text evidence="10">The sequence shown here is derived from an EMBL/GenBank/DDBJ whole genome shotgun (WGS) entry which is preliminary data.</text>
</comment>
<organism evidence="10 11">
    <name type="scientific">Oceanithermus desulfurans NBRC 100063</name>
    <dbReference type="NCBI Taxonomy" id="1227550"/>
    <lineage>
        <taxon>Bacteria</taxon>
        <taxon>Thermotogati</taxon>
        <taxon>Deinococcota</taxon>
        <taxon>Deinococci</taxon>
        <taxon>Thermales</taxon>
        <taxon>Thermaceae</taxon>
        <taxon>Oceanithermus</taxon>
    </lineage>
</organism>
<dbReference type="InterPro" id="IPR005675">
    <property type="entry name" value="Citramal_synthase"/>
</dbReference>
<dbReference type="EC" id="2.3.3.21" evidence="8"/>
<dbReference type="Gene3D" id="3.20.20.70">
    <property type="entry name" value="Aldolase class I"/>
    <property type="match status" value="1"/>
</dbReference>
<dbReference type="SUPFAM" id="SSF110921">
    <property type="entry name" value="2-isopropylmalate synthase LeuA, allosteric (dimerisation) domain"/>
    <property type="match status" value="1"/>
</dbReference>
<dbReference type="RefSeq" id="WP_147146719.1">
    <property type="nucleotide sequence ID" value="NZ_BJXN01000006.1"/>
</dbReference>
<dbReference type="Gene3D" id="3.30.160.270">
    <property type="match status" value="1"/>
</dbReference>
<dbReference type="PROSITE" id="PS00816">
    <property type="entry name" value="AIPM_HOMOCIT_SYNTH_2"/>
    <property type="match status" value="1"/>
</dbReference>
<dbReference type="GO" id="GO:0009098">
    <property type="term" value="P:L-leucine biosynthetic process"/>
    <property type="evidence" value="ECO:0007669"/>
    <property type="project" value="InterPro"/>
</dbReference>
<evidence type="ECO:0000256" key="4">
    <source>
        <dbReference type="ARBA" id="ARBA00022624"/>
    </source>
</evidence>
<evidence type="ECO:0000256" key="5">
    <source>
        <dbReference type="ARBA" id="ARBA00022679"/>
    </source>
</evidence>
<dbReference type="Gene3D" id="1.10.238.260">
    <property type="match status" value="1"/>
</dbReference>
<dbReference type="InterPro" id="IPR002034">
    <property type="entry name" value="AIPM/Hcit_synth_CS"/>
</dbReference>
<keyword evidence="4" id="KW-0412">Isoleucine biosynthesis</keyword>
<evidence type="ECO:0000313" key="11">
    <source>
        <dbReference type="Proteomes" id="UP000321827"/>
    </source>
</evidence>
<reference evidence="10 11" key="1">
    <citation type="submission" date="2019-07" db="EMBL/GenBank/DDBJ databases">
        <title>Whole genome shotgun sequence of Oceanithermus desulfurans NBRC 100063.</title>
        <authorList>
            <person name="Hosoyama A."/>
            <person name="Uohara A."/>
            <person name="Ohji S."/>
            <person name="Ichikawa N."/>
        </authorList>
    </citation>
    <scope>NUCLEOTIDE SEQUENCE [LARGE SCALE GENOMIC DNA]</scope>
    <source>
        <strain evidence="10 11">NBRC 100063</strain>
    </source>
</reference>
<dbReference type="UniPathway" id="UPA00047">
    <property type="reaction ID" value="UER00066"/>
</dbReference>
<keyword evidence="6" id="KW-0100">Branched-chain amino acid biosynthesis</keyword>
<dbReference type="InterPro" id="IPR013785">
    <property type="entry name" value="Aldolase_TIM"/>
</dbReference>
<dbReference type="PANTHER" id="PTHR43538">
    <property type="entry name" value="ALPHA-IPM SYNTHASE/HOMOCITRATE SYNTHASE"/>
    <property type="match status" value="1"/>
</dbReference>
<dbReference type="Pfam" id="PF22617">
    <property type="entry name" value="HCS_D2"/>
    <property type="match status" value="1"/>
</dbReference>
<evidence type="ECO:0000256" key="8">
    <source>
        <dbReference type="NCBIfam" id="TIGR00977"/>
    </source>
</evidence>
<dbReference type="SUPFAM" id="SSF51569">
    <property type="entry name" value="Aldolase"/>
    <property type="match status" value="1"/>
</dbReference>
<dbReference type="InterPro" id="IPR000891">
    <property type="entry name" value="PYR_CT"/>
</dbReference>
<comment type="similarity">
    <text evidence="2">Belongs to the alpha-IPM synthase/homocitrate synthase family.</text>
</comment>
<name>A0A511RL59_9DEIN</name>
<dbReference type="OrthoDB" id="33902at2"/>
<keyword evidence="5" id="KW-0808">Transferase</keyword>
<dbReference type="InterPro" id="IPR054691">
    <property type="entry name" value="LeuA/HCS_post-cat"/>
</dbReference>
<comment type="pathway">
    <text evidence="1">Amino-acid biosynthesis; L-isoleucine biosynthesis; 2-oxobutanoate from pyruvate: step 1/3.</text>
</comment>
<evidence type="ECO:0000313" key="10">
    <source>
        <dbReference type="EMBL" id="GEM89682.1"/>
    </source>
</evidence>
<evidence type="ECO:0000256" key="3">
    <source>
        <dbReference type="ARBA" id="ARBA00022605"/>
    </source>
</evidence>
<dbReference type="NCBIfam" id="TIGR00977">
    <property type="entry name" value="citramal_synth"/>
    <property type="match status" value="1"/>
</dbReference>